<evidence type="ECO:0000256" key="5">
    <source>
        <dbReference type="ARBA" id="ARBA00022691"/>
    </source>
</evidence>
<dbReference type="InterPro" id="IPR023165">
    <property type="entry name" value="rRNA_Ade_diMease-like_C"/>
</dbReference>
<dbReference type="Proteomes" id="UP000231960">
    <property type="component" value="Unassembled WGS sequence"/>
</dbReference>
<proteinExistence type="inferred from homology"/>
<comment type="catalytic activity">
    <reaction evidence="7">
        <text>adenosine(1518)/adenosine(1519) in 16S rRNA + 4 S-adenosyl-L-methionine = N(6)-dimethyladenosine(1518)/N(6)-dimethyladenosine(1519) in 16S rRNA + 4 S-adenosyl-L-homocysteine + 4 H(+)</text>
        <dbReference type="Rhea" id="RHEA:19609"/>
        <dbReference type="Rhea" id="RHEA-COMP:10232"/>
        <dbReference type="Rhea" id="RHEA-COMP:10233"/>
        <dbReference type="ChEBI" id="CHEBI:15378"/>
        <dbReference type="ChEBI" id="CHEBI:57856"/>
        <dbReference type="ChEBI" id="CHEBI:59789"/>
        <dbReference type="ChEBI" id="CHEBI:74411"/>
        <dbReference type="ChEBI" id="CHEBI:74493"/>
        <dbReference type="EC" id="2.1.1.182"/>
    </reaction>
</comment>
<evidence type="ECO:0000256" key="8">
    <source>
        <dbReference type="PROSITE-ProRule" id="PRU01026"/>
    </source>
</evidence>
<dbReference type="GO" id="GO:0052908">
    <property type="term" value="F:16S rRNA (adenine(1518)-N(6)/adenine(1519)-N(6))-dimethyltransferase activity"/>
    <property type="evidence" value="ECO:0007669"/>
    <property type="project" value="UniProtKB-EC"/>
</dbReference>
<gene>
    <name evidence="7" type="primary">rsmA</name>
    <name evidence="7" type="synonym">ksgA</name>
    <name evidence="10" type="ORF">CDL10_03295</name>
</gene>
<keyword evidence="3 7" id="KW-0489">Methyltransferase</keyword>
<dbReference type="NCBIfam" id="TIGR00755">
    <property type="entry name" value="ksgA"/>
    <property type="match status" value="1"/>
</dbReference>
<dbReference type="HAMAP" id="MF_00607">
    <property type="entry name" value="16SrRNA_methyltr_A"/>
    <property type="match status" value="1"/>
</dbReference>
<dbReference type="AlphaFoldDB" id="A0A2M9R458"/>
<evidence type="ECO:0000256" key="3">
    <source>
        <dbReference type="ARBA" id="ARBA00022603"/>
    </source>
</evidence>
<comment type="similarity">
    <text evidence="7">Belongs to the class I-like SAM-binding methyltransferase superfamily. rRNA adenine N(6)-methyltransferase family. RsmA subfamily.</text>
</comment>
<evidence type="ECO:0000313" key="11">
    <source>
        <dbReference type="Proteomes" id="UP000231960"/>
    </source>
</evidence>
<keyword evidence="5 7" id="KW-0949">S-adenosyl-L-methionine</keyword>
<dbReference type="InterPro" id="IPR029063">
    <property type="entry name" value="SAM-dependent_MTases_sf"/>
</dbReference>
<feature type="binding site" evidence="7 8">
    <location>
        <position position="40"/>
    </location>
    <ligand>
        <name>S-adenosyl-L-methionine</name>
        <dbReference type="ChEBI" id="CHEBI:59789"/>
    </ligand>
</feature>
<keyword evidence="11" id="KW-1185">Reference proteome</keyword>
<keyword evidence="1 7" id="KW-0963">Cytoplasm</keyword>
<keyword evidence="6 7" id="KW-0694">RNA-binding</keyword>
<feature type="binding site" evidence="7 8">
    <location>
        <position position="105"/>
    </location>
    <ligand>
        <name>S-adenosyl-L-methionine</name>
        <dbReference type="ChEBI" id="CHEBI:59789"/>
    </ligand>
</feature>
<dbReference type="FunFam" id="1.10.8.100:FF:000001">
    <property type="entry name" value="Ribosomal RNA small subunit methyltransferase A"/>
    <property type="match status" value="1"/>
</dbReference>
<dbReference type="InterPro" id="IPR001737">
    <property type="entry name" value="KsgA/Erm"/>
</dbReference>
<keyword evidence="4 7" id="KW-0808">Transferase</keyword>
<comment type="function">
    <text evidence="7">Specifically dimethylates two adjacent adenosines (A1518 and A1519) in the loop of a conserved hairpin near the 3'-end of 16S rRNA in the 30S particle. May play a critical role in biogenesis of 30S subunits.</text>
</comment>
<feature type="binding site" evidence="7 8">
    <location>
        <position position="15"/>
    </location>
    <ligand>
        <name>S-adenosyl-L-methionine</name>
        <dbReference type="ChEBI" id="CHEBI:59789"/>
    </ligand>
</feature>
<dbReference type="EC" id="2.1.1.182" evidence="7"/>
<sequence length="261" mass="30355">MEKVRAKKHLGQHFLTDENIAQKIADSLTFDGYNHILEIGPGMGVLTKYLLQKPVETFVVEIDGESVRYLEKNYPKLHGHIIEEDFLQYNFQKIFGRDHFAIIGNFPYNISSQIVFKALEMREQVIEFSGMFQKEVAERICEKAGSKTYGILSVLCQAFYEVEYLFTVSEQVFSPPPKVKSGVMRMKRKADYHLPCNEKLFFSVVKSAFNQRRKTLRNSLKSYLTEEIKSDILFDKRPEQLAVEEFINITKKIEVYGVCHQ</sequence>
<dbReference type="Gene3D" id="3.40.50.150">
    <property type="entry name" value="Vaccinia Virus protein VP39"/>
    <property type="match status" value="1"/>
</dbReference>
<evidence type="ECO:0000256" key="7">
    <source>
        <dbReference type="HAMAP-Rule" id="MF_00607"/>
    </source>
</evidence>
<feature type="binding site" evidence="7 8">
    <location>
        <position position="85"/>
    </location>
    <ligand>
        <name>S-adenosyl-L-methionine</name>
        <dbReference type="ChEBI" id="CHEBI:59789"/>
    </ligand>
</feature>
<dbReference type="OrthoDB" id="9814755at2"/>
<evidence type="ECO:0000313" key="10">
    <source>
        <dbReference type="EMBL" id="PJR03651.1"/>
    </source>
</evidence>
<dbReference type="RefSeq" id="WP_100677219.1">
    <property type="nucleotide sequence ID" value="NZ_JAJUJS010000008.1"/>
</dbReference>
<evidence type="ECO:0000259" key="9">
    <source>
        <dbReference type="SMART" id="SM00650"/>
    </source>
</evidence>
<dbReference type="SMART" id="SM00650">
    <property type="entry name" value="rADc"/>
    <property type="match status" value="1"/>
</dbReference>
<comment type="caution">
    <text evidence="10">The sequence shown here is derived from an EMBL/GenBank/DDBJ whole genome shotgun (WGS) entry which is preliminary data.</text>
</comment>
<feature type="binding site" evidence="7 8">
    <location>
        <position position="61"/>
    </location>
    <ligand>
        <name>S-adenosyl-L-methionine</name>
        <dbReference type="ChEBI" id="CHEBI:59789"/>
    </ligand>
</feature>
<dbReference type="PROSITE" id="PS51689">
    <property type="entry name" value="SAM_RNA_A_N6_MT"/>
    <property type="match status" value="1"/>
</dbReference>
<evidence type="ECO:0000256" key="1">
    <source>
        <dbReference type="ARBA" id="ARBA00022490"/>
    </source>
</evidence>
<feature type="domain" description="Ribosomal RNA adenine methylase transferase N-terminal" evidence="9">
    <location>
        <begin position="20"/>
        <end position="190"/>
    </location>
</feature>
<reference evidence="10 11" key="1">
    <citation type="submission" date="2017-06" db="EMBL/GenBank/DDBJ databases">
        <title>Description of Avrilella dinanensis gen. nov. sp. nov.</title>
        <authorList>
            <person name="Leyer C."/>
            <person name="Sassi M."/>
            <person name="Minet J."/>
            <person name="Kayal S."/>
            <person name="Cattoir V."/>
        </authorList>
    </citation>
    <scope>NUCLEOTIDE SEQUENCE [LARGE SCALE GENOMIC DNA]</scope>
    <source>
        <strain evidence="10 11">UR159</strain>
    </source>
</reference>
<dbReference type="EMBL" id="NIPO01000001">
    <property type="protein sequence ID" value="PJR03651.1"/>
    <property type="molecule type" value="Genomic_DNA"/>
</dbReference>
<dbReference type="Gene3D" id="1.10.8.100">
    <property type="entry name" value="Ribosomal RNA adenine dimethylase-like, domain 2"/>
    <property type="match status" value="1"/>
</dbReference>
<dbReference type="InterPro" id="IPR020598">
    <property type="entry name" value="rRNA_Ade_methylase_Trfase_N"/>
</dbReference>
<organism evidence="10 11">
    <name type="scientific">Avrilella dinanensis</name>
    <dbReference type="NCBI Taxonomy" id="2008672"/>
    <lineage>
        <taxon>Bacteria</taxon>
        <taxon>Pseudomonadati</taxon>
        <taxon>Bacteroidota</taxon>
        <taxon>Flavobacteriia</taxon>
        <taxon>Flavobacteriales</taxon>
        <taxon>Flavobacteriaceae</taxon>
        <taxon>Avrilella</taxon>
    </lineage>
</organism>
<comment type="subcellular location">
    <subcellularLocation>
        <location evidence="7">Cytoplasm</location>
    </subcellularLocation>
</comment>
<name>A0A2M9R458_9FLAO</name>
<dbReference type="Pfam" id="PF00398">
    <property type="entry name" value="RrnaAD"/>
    <property type="match status" value="1"/>
</dbReference>
<dbReference type="SUPFAM" id="SSF53335">
    <property type="entry name" value="S-adenosyl-L-methionine-dependent methyltransferases"/>
    <property type="match status" value="1"/>
</dbReference>
<dbReference type="PANTHER" id="PTHR11727:SF7">
    <property type="entry name" value="DIMETHYLADENOSINE TRANSFERASE-RELATED"/>
    <property type="match status" value="1"/>
</dbReference>
<protein>
    <recommendedName>
        <fullName evidence="7">Ribosomal RNA small subunit methyltransferase A</fullName>
        <ecNumber evidence="7">2.1.1.182</ecNumber>
    </recommendedName>
    <alternativeName>
        <fullName evidence="7">16S rRNA (adenine(1518)-N(6)/adenine(1519)-N(6))-dimethyltransferase</fullName>
    </alternativeName>
    <alternativeName>
        <fullName evidence="7">16S rRNA dimethyladenosine transferase</fullName>
    </alternativeName>
    <alternativeName>
        <fullName evidence="7">16S rRNA dimethylase</fullName>
    </alternativeName>
    <alternativeName>
        <fullName evidence="7">S-adenosylmethionine-6-N', N'-adenosyl(rRNA) dimethyltransferase</fullName>
    </alternativeName>
</protein>
<dbReference type="PANTHER" id="PTHR11727">
    <property type="entry name" value="DIMETHYLADENOSINE TRANSFERASE"/>
    <property type="match status" value="1"/>
</dbReference>
<keyword evidence="2 7" id="KW-0698">rRNA processing</keyword>
<evidence type="ECO:0000256" key="2">
    <source>
        <dbReference type="ARBA" id="ARBA00022552"/>
    </source>
</evidence>
<evidence type="ECO:0000256" key="4">
    <source>
        <dbReference type="ARBA" id="ARBA00022679"/>
    </source>
</evidence>
<accession>A0A2M9R458</accession>
<dbReference type="InterPro" id="IPR011530">
    <property type="entry name" value="rRNA_adenine_dimethylase"/>
</dbReference>
<evidence type="ECO:0000256" key="6">
    <source>
        <dbReference type="ARBA" id="ARBA00022884"/>
    </source>
</evidence>
<feature type="binding site" evidence="7 8">
    <location>
        <position position="13"/>
    </location>
    <ligand>
        <name>S-adenosyl-L-methionine</name>
        <dbReference type="ChEBI" id="CHEBI:59789"/>
    </ligand>
</feature>
<dbReference type="GO" id="GO:0003723">
    <property type="term" value="F:RNA binding"/>
    <property type="evidence" value="ECO:0007669"/>
    <property type="project" value="UniProtKB-UniRule"/>
</dbReference>
<dbReference type="GO" id="GO:0005829">
    <property type="term" value="C:cytosol"/>
    <property type="evidence" value="ECO:0007669"/>
    <property type="project" value="TreeGrafter"/>
</dbReference>